<organism evidence="8 9">
    <name type="scientific">Trichodelitschia bisporula</name>
    <dbReference type="NCBI Taxonomy" id="703511"/>
    <lineage>
        <taxon>Eukaryota</taxon>
        <taxon>Fungi</taxon>
        <taxon>Dikarya</taxon>
        <taxon>Ascomycota</taxon>
        <taxon>Pezizomycotina</taxon>
        <taxon>Dothideomycetes</taxon>
        <taxon>Dothideomycetes incertae sedis</taxon>
        <taxon>Phaeotrichales</taxon>
        <taxon>Phaeotrichaceae</taxon>
        <taxon>Trichodelitschia</taxon>
    </lineage>
</organism>
<gene>
    <name evidence="8" type="ORF">EJ06DRAFT_355009</name>
</gene>
<feature type="compositionally biased region" description="Basic residues" evidence="7">
    <location>
        <begin position="248"/>
        <end position="257"/>
    </location>
</feature>
<evidence type="ECO:0000256" key="1">
    <source>
        <dbReference type="ARBA" id="ARBA00004099"/>
    </source>
</evidence>
<comment type="subunit">
    <text evidence="6">Component of the ribosomal small subunit (SSU) processome.</text>
</comment>
<reference evidence="8" key="1">
    <citation type="journal article" date="2020" name="Stud. Mycol.">
        <title>101 Dothideomycetes genomes: a test case for predicting lifestyles and emergence of pathogens.</title>
        <authorList>
            <person name="Haridas S."/>
            <person name="Albert R."/>
            <person name="Binder M."/>
            <person name="Bloem J."/>
            <person name="Labutti K."/>
            <person name="Salamov A."/>
            <person name="Andreopoulos B."/>
            <person name="Baker S."/>
            <person name="Barry K."/>
            <person name="Bills G."/>
            <person name="Bluhm B."/>
            <person name="Cannon C."/>
            <person name="Castanera R."/>
            <person name="Culley D."/>
            <person name="Daum C."/>
            <person name="Ezra D."/>
            <person name="Gonzalez J."/>
            <person name="Henrissat B."/>
            <person name="Kuo A."/>
            <person name="Liang C."/>
            <person name="Lipzen A."/>
            <person name="Lutzoni F."/>
            <person name="Magnuson J."/>
            <person name="Mondo S."/>
            <person name="Nolan M."/>
            <person name="Ohm R."/>
            <person name="Pangilinan J."/>
            <person name="Park H.-J."/>
            <person name="Ramirez L."/>
            <person name="Alfaro M."/>
            <person name="Sun H."/>
            <person name="Tritt A."/>
            <person name="Yoshinaga Y."/>
            <person name="Zwiers L.-H."/>
            <person name="Turgeon B."/>
            <person name="Goodwin S."/>
            <person name="Spatafora J."/>
            <person name="Crous P."/>
            <person name="Grigoriev I."/>
        </authorList>
    </citation>
    <scope>NUCLEOTIDE SEQUENCE</scope>
    <source>
        <strain evidence="8">CBS 262.69</strain>
    </source>
</reference>
<proteinExistence type="inferred from homology"/>
<evidence type="ECO:0000256" key="3">
    <source>
        <dbReference type="ARBA" id="ARBA00008105"/>
    </source>
</evidence>
<dbReference type="AlphaFoldDB" id="A0A6G1I0I6"/>
<feature type="compositionally biased region" description="Basic and acidic residues" evidence="7">
    <location>
        <begin position="174"/>
        <end position="196"/>
    </location>
</feature>
<evidence type="ECO:0000256" key="4">
    <source>
        <dbReference type="ARBA" id="ARBA00022552"/>
    </source>
</evidence>
<comment type="function">
    <text evidence="1 6">Involved in nucleolar processing of pre-18S ribosomal RNA.</text>
</comment>
<keyword evidence="9" id="KW-1185">Reference proteome</keyword>
<evidence type="ECO:0000313" key="9">
    <source>
        <dbReference type="Proteomes" id="UP000799640"/>
    </source>
</evidence>
<feature type="region of interest" description="Disordered" evidence="7">
    <location>
        <begin position="1"/>
        <end position="24"/>
    </location>
</feature>
<protein>
    <recommendedName>
        <fullName evidence="6">U3 small nucleolar RNA-associated protein 11</fullName>
        <shortName evidence="6">U3 snoRNA-associated protein 11</shortName>
    </recommendedName>
</protein>
<evidence type="ECO:0000256" key="2">
    <source>
        <dbReference type="ARBA" id="ARBA00004604"/>
    </source>
</evidence>
<dbReference type="PIRSF" id="PIRSF015952">
    <property type="entry name" value="U3snoRNP11"/>
    <property type="match status" value="1"/>
</dbReference>
<sequence length="257" mass="30078">MSSMRNAVQRRNHKERAQPLEREKWGLLEKHKDYSLRAKDHREKKQRLKALKEKASFRNPDEFHFGMMSTRTSKGQRLGDRGNKALSQDIVRLLKTQDAGYIRTKLQETRKEIERLEQEFQVEEADDKSVKVGAVKGGPSKGKHTVFVETVEEQREFDPKAWFGQGDPMPTAEAPDKPKTKQQEEAAKLAWKESRKHDKKRERNHSARRQLLASLRDREEQLQTAEEQLEQQRARMNKGVGGVNKNGVKFKIRERKR</sequence>
<comment type="subcellular location">
    <subcellularLocation>
        <location evidence="2 6">Nucleus</location>
        <location evidence="2 6">Nucleolus</location>
    </subcellularLocation>
</comment>
<name>A0A6G1I0I6_9PEZI</name>
<feature type="region of interest" description="Disordered" evidence="7">
    <location>
        <begin position="124"/>
        <end position="257"/>
    </location>
</feature>
<dbReference type="Pfam" id="PF03998">
    <property type="entry name" value="Utp11"/>
    <property type="match status" value="1"/>
</dbReference>
<keyword evidence="4 6" id="KW-0698">rRNA processing</keyword>
<dbReference type="OrthoDB" id="29058at2759"/>
<dbReference type="InterPro" id="IPR007144">
    <property type="entry name" value="SSU_processome_Utp11"/>
</dbReference>
<dbReference type="PANTHER" id="PTHR12838:SF0">
    <property type="entry name" value="U3 SMALL NUCLEOLAR RNA-ASSOCIATED PROTEIN 11-RELATED"/>
    <property type="match status" value="1"/>
</dbReference>
<dbReference type="PANTHER" id="PTHR12838">
    <property type="entry name" value="U3 SMALL NUCLEOLAR RNA-ASSOCIATED PROTEIN 11"/>
    <property type="match status" value="1"/>
</dbReference>
<dbReference type="GO" id="GO:0032040">
    <property type="term" value="C:small-subunit processome"/>
    <property type="evidence" value="ECO:0007669"/>
    <property type="project" value="UniProtKB-UniRule"/>
</dbReference>
<evidence type="ECO:0000256" key="7">
    <source>
        <dbReference type="SAM" id="MobiDB-lite"/>
    </source>
</evidence>
<evidence type="ECO:0000256" key="5">
    <source>
        <dbReference type="ARBA" id="ARBA00023242"/>
    </source>
</evidence>
<evidence type="ECO:0000256" key="6">
    <source>
        <dbReference type="PIRNR" id="PIRNR015952"/>
    </source>
</evidence>
<accession>A0A6G1I0I6</accession>
<feature type="region of interest" description="Disordered" evidence="7">
    <location>
        <begin position="62"/>
        <end position="81"/>
    </location>
</feature>
<dbReference type="EMBL" id="ML996692">
    <property type="protein sequence ID" value="KAF2401681.1"/>
    <property type="molecule type" value="Genomic_DNA"/>
</dbReference>
<dbReference type="GO" id="GO:0006364">
    <property type="term" value="P:rRNA processing"/>
    <property type="evidence" value="ECO:0007669"/>
    <property type="project" value="UniProtKB-UniRule"/>
</dbReference>
<evidence type="ECO:0000313" key="8">
    <source>
        <dbReference type="EMBL" id="KAF2401681.1"/>
    </source>
</evidence>
<keyword evidence="5 6" id="KW-0539">Nucleus</keyword>
<comment type="similarity">
    <text evidence="3 6">Belongs to the UTP11 family.</text>
</comment>
<dbReference type="Proteomes" id="UP000799640">
    <property type="component" value="Unassembled WGS sequence"/>
</dbReference>
<feature type="compositionally biased region" description="Basic and acidic residues" evidence="7">
    <location>
        <begin position="15"/>
        <end position="24"/>
    </location>
</feature>
<feature type="compositionally biased region" description="Basic residues" evidence="7">
    <location>
        <begin position="197"/>
        <end position="208"/>
    </location>
</feature>